<feature type="domain" description="Methanogenesis regulatory protein FilR1 middle" evidence="1">
    <location>
        <begin position="119"/>
        <end position="250"/>
    </location>
</feature>
<dbReference type="Gene3D" id="1.10.10.10">
    <property type="entry name" value="Winged helix-like DNA-binding domain superfamily/Winged helix DNA-binding domain"/>
    <property type="match status" value="1"/>
</dbReference>
<dbReference type="SUPFAM" id="SSF46785">
    <property type="entry name" value="Winged helix' DNA-binding domain"/>
    <property type="match status" value="1"/>
</dbReference>
<dbReference type="InterPro" id="IPR036390">
    <property type="entry name" value="WH_DNA-bd_sf"/>
</dbReference>
<dbReference type="InterPro" id="IPR057527">
    <property type="entry name" value="HVO_A0261-like_N"/>
</dbReference>
<evidence type="ECO:0000259" key="2">
    <source>
        <dbReference type="Pfam" id="PF25213"/>
    </source>
</evidence>
<dbReference type="AlphaFoldDB" id="A0ABD5NI07"/>
<dbReference type="Proteomes" id="UP001595660">
    <property type="component" value="Unassembled WGS sequence"/>
</dbReference>
<organism evidence="3 4">
    <name type="scientific">Halobacterium litoreum</name>
    <dbReference type="NCBI Taxonomy" id="2039234"/>
    <lineage>
        <taxon>Archaea</taxon>
        <taxon>Methanobacteriati</taxon>
        <taxon>Methanobacteriota</taxon>
        <taxon>Stenosarchaea group</taxon>
        <taxon>Halobacteria</taxon>
        <taxon>Halobacteriales</taxon>
        <taxon>Halobacteriaceae</taxon>
        <taxon>Halobacterium</taxon>
    </lineage>
</organism>
<dbReference type="Pfam" id="PF08350">
    <property type="entry name" value="FilR1_middle"/>
    <property type="match status" value="1"/>
</dbReference>
<evidence type="ECO:0000259" key="1">
    <source>
        <dbReference type="Pfam" id="PF08350"/>
    </source>
</evidence>
<dbReference type="InterPro" id="IPR013561">
    <property type="entry name" value="FilR1_middle_dom"/>
</dbReference>
<comment type="caution">
    <text evidence="3">The sequence shown here is derived from an EMBL/GenBank/DDBJ whole genome shotgun (WGS) entry which is preliminary data.</text>
</comment>
<dbReference type="RefSeq" id="WP_232569713.1">
    <property type="nucleotide sequence ID" value="NZ_CP089466.1"/>
</dbReference>
<protein>
    <submittedName>
        <fullName evidence="3">Helix-turn-helix transcriptional regulator</fullName>
    </submittedName>
</protein>
<evidence type="ECO:0000313" key="4">
    <source>
        <dbReference type="Proteomes" id="UP001595660"/>
    </source>
</evidence>
<sequence>MTSPPSDTLDLVVRRADLLGELRDGPRTKPELVAGLAVSRSTVDRAVRTLESRGLVERRGGVSLTLRGRLALESHETFADSVSALRDAESALEPLPAAATIAPELLAGATVENPDRDAPQRATTSFLAEVERAEAIRGFPSAVLPPTVDVFHERIVDHGATVDLTVPESVLDELLASHSDRVHEALDSGRFTLREATTELSYSLLLVEQPARTVATALVYGDHGLAAVVKNDTEDAVAWTEDVYADLREDANPLPT</sequence>
<dbReference type="InterPro" id="IPR036388">
    <property type="entry name" value="WH-like_DNA-bd_sf"/>
</dbReference>
<evidence type="ECO:0000313" key="3">
    <source>
        <dbReference type="EMBL" id="MFC3478825.1"/>
    </source>
</evidence>
<dbReference type="Pfam" id="PF25213">
    <property type="entry name" value="HVO_A0261_N"/>
    <property type="match status" value="1"/>
</dbReference>
<name>A0ABD5NI07_9EURY</name>
<dbReference type="EMBL" id="JBHRWN010000002">
    <property type="protein sequence ID" value="MFC3478825.1"/>
    <property type="molecule type" value="Genomic_DNA"/>
</dbReference>
<keyword evidence="4" id="KW-1185">Reference proteome</keyword>
<reference evidence="3 4" key="1">
    <citation type="journal article" date="2019" name="Int. J. Syst. Evol. Microbiol.">
        <title>The Global Catalogue of Microorganisms (GCM) 10K type strain sequencing project: providing services to taxonomists for standard genome sequencing and annotation.</title>
        <authorList>
            <consortium name="The Broad Institute Genomics Platform"/>
            <consortium name="The Broad Institute Genome Sequencing Center for Infectious Disease"/>
            <person name="Wu L."/>
            <person name="Ma J."/>
        </authorList>
    </citation>
    <scope>NUCLEOTIDE SEQUENCE [LARGE SCALE GENOMIC DNA]</scope>
    <source>
        <strain evidence="3 4">CGMCC 1.12562</strain>
    </source>
</reference>
<gene>
    <name evidence="3" type="ORF">ACFOKC_13930</name>
</gene>
<accession>A0ABD5NI07</accession>
<dbReference type="GeneID" id="69118160"/>
<proteinExistence type="predicted"/>
<feature type="domain" description="HVO-A0261-like N-terminal" evidence="2">
    <location>
        <begin position="9"/>
        <end position="84"/>
    </location>
</feature>